<evidence type="ECO:0000313" key="3">
    <source>
        <dbReference type="Proteomes" id="UP001596415"/>
    </source>
</evidence>
<comment type="caution">
    <text evidence="2">The sequence shown here is derived from an EMBL/GenBank/DDBJ whole genome shotgun (WGS) entry which is preliminary data.</text>
</comment>
<reference evidence="3" key="1">
    <citation type="journal article" date="2019" name="Int. J. Syst. Evol. Microbiol.">
        <title>The Global Catalogue of Microorganisms (GCM) 10K type strain sequencing project: providing services to taxonomists for standard genome sequencing and annotation.</title>
        <authorList>
            <consortium name="The Broad Institute Genomics Platform"/>
            <consortium name="The Broad Institute Genome Sequencing Center for Infectious Disease"/>
            <person name="Wu L."/>
            <person name="Ma J."/>
        </authorList>
    </citation>
    <scope>NUCLEOTIDE SEQUENCE [LARGE SCALE GENOMIC DNA]</scope>
    <source>
        <strain evidence="3">CGMCC 1.16306</strain>
    </source>
</reference>
<keyword evidence="3" id="KW-1185">Reference proteome</keyword>
<dbReference type="Proteomes" id="UP001596415">
    <property type="component" value="Unassembled WGS sequence"/>
</dbReference>
<gene>
    <name evidence="2" type="ORF">ACFQO1_12690</name>
</gene>
<accession>A0ABW2N0V6</accession>
<proteinExistence type="predicted"/>
<keyword evidence="1" id="KW-1133">Transmembrane helix</keyword>
<feature type="transmembrane region" description="Helical" evidence="1">
    <location>
        <begin position="121"/>
        <end position="145"/>
    </location>
</feature>
<feature type="transmembrane region" description="Helical" evidence="1">
    <location>
        <begin position="75"/>
        <end position="95"/>
    </location>
</feature>
<keyword evidence="1" id="KW-0472">Membrane</keyword>
<dbReference type="RefSeq" id="WP_380218530.1">
    <property type="nucleotide sequence ID" value="NZ_JBHTBN010000007.1"/>
</dbReference>
<organism evidence="2 3">
    <name type="scientific">Jejudonia soesokkakensis</name>
    <dbReference type="NCBI Taxonomy" id="1323432"/>
    <lineage>
        <taxon>Bacteria</taxon>
        <taxon>Pseudomonadati</taxon>
        <taxon>Bacteroidota</taxon>
        <taxon>Flavobacteriia</taxon>
        <taxon>Flavobacteriales</taxon>
        <taxon>Flavobacteriaceae</taxon>
        <taxon>Jejudonia</taxon>
    </lineage>
</organism>
<feature type="transmembrane region" description="Helical" evidence="1">
    <location>
        <begin position="37"/>
        <end position="55"/>
    </location>
</feature>
<protein>
    <submittedName>
        <fullName evidence="2">Uncharacterized protein</fullName>
    </submittedName>
</protein>
<sequence>MDELELLKERWQTREQELPSLSYKDIYGMLLKKSSSIVKWIFLISVIELAFWVSMTFFLPETGKEFYAEMGLKNIMVALTVFNYTVMAFFIYLFYKNHRAIKVTDSAKDLMKNILKTRKTVRYFVIFNVGVTGLMLLIFNIYFYLEKDKLNNILSGMEGYNSLPPNDVTTVFFVAQIVVGVVMLGLLMLIYWLIYGMLLKRLNRNYNELKKIEV</sequence>
<keyword evidence="1" id="KW-0812">Transmembrane</keyword>
<dbReference type="EMBL" id="JBHTBN010000007">
    <property type="protein sequence ID" value="MFC7358551.1"/>
    <property type="molecule type" value="Genomic_DNA"/>
</dbReference>
<feature type="transmembrane region" description="Helical" evidence="1">
    <location>
        <begin position="171"/>
        <end position="194"/>
    </location>
</feature>
<name>A0ABW2N0V6_9FLAO</name>
<evidence type="ECO:0000256" key="1">
    <source>
        <dbReference type="SAM" id="Phobius"/>
    </source>
</evidence>
<evidence type="ECO:0000313" key="2">
    <source>
        <dbReference type="EMBL" id="MFC7358551.1"/>
    </source>
</evidence>